<comment type="subcellular location">
    <subcellularLocation>
        <location evidence="1">Membrane</location>
    </subcellularLocation>
</comment>
<evidence type="ECO:0000256" key="3">
    <source>
        <dbReference type="ARBA" id="ARBA00022837"/>
    </source>
</evidence>
<dbReference type="SUPFAM" id="SSF49313">
    <property type="entry name" value="Cadherin-like"/>
    <property type="match status" value="1"/>
</dbReference>
<dbReference type="GO" id="GO:0005509">
    <property type="term" value="F:calcium ion binding"/>
    <property type="evidence" value="ECO:0007669"/>
    <property type="project" value="UniProtKB-UniRule"/>
</dbReference>
<evidence type="ECO:0000313" key="9">
    <source>
        <dbReference type="Proteomes" id="UP000784294"/>
    </source>
</evidence>
<dbReference type="EMBL" id="CAAALY010256475">
    <property type="protein sequence ID" value="VEL37968.1"/>
    <property type="molecule type" value="Genomic_DNA"/>
</dbReference>
<gene>
    <name evidence="8" type="ORF">PXEA_LOCUS31408</name>
</gene>
<reference evidence="8" key="1">
    <citation type="submission" date="2018-11" db="EMBL/GenBank/DDBJ databases">
        <authorList>
            <consortium name="Pathogen Informatics"/>
        </authorList>
    </citation>
    <scope>NUCLEOTIDE SEQUENCE</scope>
</reference>
<organism evidence="8 9">
    <name type="scientific">Protopolystoma xenopodis</name>
    <dbReference type="NCBI Taxonomy" id="117903"/>
    <lineage>
        <taxon>Eukaryota</taxon>
        <taxon>Metazoa</taxon>
        <taxon>Spiralia</taxon>
        <taxon>Lophotrochozoa</taxon>
        <taxon>Platyhelminthes</taxon>
        <taxon>Monogenea</taxon>
        <taxon>Polyopisthocotylea</taxon>
        <taxon>Polystomatidea</taxon>
        <taxon>Polystomatidae</taxon>
        <taxon>Protopolystoma</taxon>
    </lineage>
</organism>
<comment type="caution">
    <text evidence="8">The sequence shown here is derived from an EMBL/GenBank/DDBJ whole genome shotgun (WGS) entry which is preliminary data.</text>
</comment>
<evidence type="ECO:0000256" key="5">
    <source>
        <dbReference type="PROSITE-ProRule" id="PRU00043"/>
    </source>
</evidence>
<dbReference type="GO" id="GO:0008013">
    <property type="term" value="F:beta-catenin binding"/>
    <property type="evidence" value="ECO:0007669"/>
    <property type="project" value="TreeGrafter"/>
</dbReference>
<evidence type="ECO:0000256" key="1">
    <source>
        <dbReference type="ARBA" id="ARBA00004370"/>
    </source>
</evidence>
<feature type="domain" description="Cadherin" evidence="7">
    <location>
        <begin position="22"/>
        <end position="100"/>
    </location>
</feature>
<dbReference type="PANTHER" id="PTHR24027:SF438">
    <property type="entry name" value="CADHERIN 23"/>
    <property type="match status" value="1"/>
</dbReference>
<keyword evidence="3 5" id="KW-0106">Calcium</keyword>
<dbReference type="GO" id="GO:0016477">
    <property type="term" value="P:cell migration"/>
    <property type="evidence" value="ECO:0007669"/>
    <property type="project" value="TreeGrafter"/>
</dbReference>
<sequence length="102" mass="11282">MTGSIWIEVEVVDVNNHPPVFTSQSYRGYVSENQPAGTPVSALRPARPGSSSSKPWDRNMPLRVQATDRDSPEINGRLLYVLRPPHPFFSLDLHTGLISIVG</sequence>
<feature type="region of interest" description="Disordered" evidence="6">
    <location>
        <begin position="32"/>
        <end position="68"/>
    </location>
</feature>
<dbReference type="Proteomes" id="UP000784294">
    <property type="component" value="Unassembled WGS sequence"/>
</dbReference>
<dbReference type="InterPro" id="IPR002126">
    <property type="entry name" value="Cadherin-like_dom"/>
</dbReference>
<dbReference type="GO" id="GO:0007156">
    <property type="term" value="P:homophilic cell adhesion via plasma membrane adhesion molecules"/>
    <property type="evidence" value="ECO:0007669"/>
    <property type="project" value="InterPro"/>
</dbReference>
<keyword evidence="9" id="KW-1185">Reference proteome</keyword>
<dbReference type="AlphaFoldDB" id="A0A3S5FGG3"/>
<proteinExistence type="predicted"/>
<keyword evidence="2" id="KW-0677">Repeat</keyword>
<evidence type="ECO:0000313" key="8">
    <source>
        <dbReference type="EMBL" id="VEL37968.1"/>
    </source>
</evidence>
<dbReference type="GO" id="GO:0045296">
    <property type="term" value="F:cadherin binding"/>
    <property type="evidence" value="ECO:0007669"/>
    <property type="project" value="TreeGrafter"/>
</dbReference>
<dbReference type="GO" id="GO:0016342">
    <property type="term" value="C:catenin complex"/>
    <property type="evidence" value="ECO:0007669"/>
    <property type="project" value="TreeGrafter"/>
</dbReference>
<dbReference type="InterPro" id="IPR039808">
    <property type="entry name" value="Cadherin"/>
</dbReference>
<dbReference type="Gene3D" id="2.60.40.60">
    <property type="entry name" value="Cadherins"/>
    <property type="match status" value="1"/>
</dbReference>
<keyword evidence="4" id="KW-0472">Membrane</keyword>
<protein>
    <recommendedName>
        <fullName evidence="7">Cadherin domain-containing protein</fullName>
    </recommendedName>
</protein>
<dbReference type="CDD" id="cd11304">
    <property type="entry name" value="Cadherin_repeat"/>
    <property type="match status" value="1"/>
</dbReference>
<dbReference type="OrthoDB" id="6252479at2759"/>
<dbReference type="PANTHER" id="PTHR24027">
    <property type="entry name" value="CADHERIN-23"/>
    <property type="match status" value="1"/>
</dbReference>
<dbReference type="PROSITE" id="PS50268">
    <property type="entry name" value="CADHERIN_2"/>
    <property type="match status" value="1"/>
</dbReference>
<accession>A0A3S5FGG3</accession>
<evidence type="ECO:0000256" key="4">
    <source>
        <dbReference type="ARBA" id="ARBA00023136"/>
    </source>
</evidence>
<dbReference type="InterPro" id="IPR015919">
    <property type="entry name" value="Cadherin-like_sf"/>
</dbReference>
<evidence type="ECO:0000256" key="6">
    <source>
        <dbReference type="SAM" id="MobiDB-lite"/>
    </source>
</evidence>
<evidence type="ECO:0000259" key="7">
    <source>
        <dbReference type="PROSITE" id="PS50268"/>
    </source>
</evidence>
<evidence type="ECO:0000256" key="2">
    <source>
        <dbReference type="ARBA" id="ARBA00022737"/>
    </source>
</evidence>
<name>A0A3S5FGG3_9PLAT</name>